<evidence type="ECO:0000259" key="5">
    <source>
        <dbReference type="PROSITE" id="PS51900"/>
    </source>
</evidence>
<accession>A1K8Z6</accession>
<dbReference type="HOGENOM" id="CLU_027562_0_0_4"/>
<dbReference type="PANTHER" id="PTHR30629">
    <property type="entry name" value="PROPHAGE INTEGRASE"/>
    <property type="match status" value="1"/>
</dbReference>
<dbReference type="Pfam" id="PF22022">
    <property type="entry name" value="Phage_int_M"/>
    <property type="match status" value="1"/>
</dbReference>
<dbReference type="GO" id="GO:0003677">
    <property type="term" value="F:DNA binding"/>
    <property type="evidence" value="ECO:0007669"/>
    <property type="project" value="UniProtKB-UniRule"/>
</dbReference>
<dbReference type="InterPro" id="IPR044068">
    <property type="entry name" value="CB"/>
</dbReference>
<dbReference type="KEGG" id="azo:azo2684"/>
<dbReference type="InterPro" id="IPR025166">
    <property type="entry name" value="Integrase_DNA_bind_dom"/>
</dbReference>
<evidence type="ECO:0000256" key="3">
    <source>
        <dbReference type="ARBA" id="ARBA00023125"/>
    </source>
</evidence>
<dbReference type="InterPro" id="IPR050808">
    <property type="entry name" value="Phage_Integrase"/>
</dbReference>
<dbReference type="PANTHER" id="PTHR30629:SF2">
    <property type="entry name" value="PROPHAGE INTEGRASE INTS-RELATED"/>
    <property type="match status" value="1"/>
</dbReference>
<evidence type="ECO:0000256" key="2">
    <source>
        <dbReference type="ARBA" id="ARBA00022908"/>
    </source>
</evidence>
<dbReference type="InterPro" id="IPR053876">
    <property type="entry name" value="Phage_int_M"/>
</dbReference>
<sequence>MPLTDTQIKSLKPDAKAKKYADEKGLFLLVQPSGGKLWRVKCRFVGKEKSLAFGGYPDVTLKAARERRDEARKLLAADVDPSEHQKGARAAGVERTANSFEVIAREWYGKMKATWVPSHGEKIIRRLERDIFPWLGRKAIAEITAPDLLATVRKIEDRGRLETAHRALQNCGQIFRYAIATGRASRDPSVDLRGALPPVREKHFAAIVDPGEVAGLLRAIEGFSGTYVVKAALQLAPLVFARPGELRQARCEDIDSRDSRVALLCHQDQE</sequence>
<dbReference type="GO" id="GO:0015074">
    <property type="term" value="P:DNA integration"/>
    <property type="evidence" value="ECO:0007669"/>
    <property type="project" value="UniProtKB-KW"/>
</dbReference>
<keyword evidence="7" id="KW-1185">Reference proteome</keyword>
<dbReference type="SUPFAM" id="SSF56349">
    <property type="entry name" value="DNA breaking-rejoining enzymes"/>
    <property type="match status" value="1"/>
</dbReference>
<organism evidence="6 7">
    <name type="scientific">Azoarcus sp. (strain BH72)</name>
    <dbReference type="NCBI Taxonomy" id="418699"/>
    <lineage>
        <taxon>Bacteria</taxon>
        <taxon>Pseudomonadati</taxon>
        <taxon>Pseudomonadota</taxon>
        <taxon>Betaproteobacteria</taxon>
        <taxon>Rhodocyclales</taxon>
        <taxon>Zoogloeaceae</taxon>
        <taxon>Azoarcus</taxon>
    </lineage>
</organism>
<evidence type="ECO:0000256" key="1">
    <source>
        <dbReference type="ARBA" id="ARBA00008857"/>
    </source>
</evidence>
<dbReference type="Proteomes" id="UP000002588">
    <property type="component" value="Chromosome"/>
</dbReference>
<dbReference type="AlphaFoldDB" id="A1K8Z6"/>
<dbReference type="PROSITE" id="PS51900">
    <property type="entry name" value="CB"/>
    <property type="match status" value="1"/>
</dbReference>
<keyword evidence="2" id="KW-0229">DNA integration</keyword>
<dbReference type="Gene3D" id="1.10.150.130">
    <property type="match status" value="1"/>
</dbReference>
<name>A1K8Z6_AZOSB</name>
<dbReference type="InterPro" id="IPR010998">
    <property type="entry name" value="Integrase_recombinase_N"/>
</dbReference>
<dbReference type="InterPro" id="IPR038488">
    <property type="entry name" value="Integrase_DNA-bd_sf"/>
</dbReference>
<dbReference type="EMBL" id="AM406670">
    <property type="protein sequence ID" value="CAL95301.1"/>
    <property type="molecule type" value="Genomic_DNA"/>
</dbReference>
<keyword evidence="3 4" id="KW-0238">DNA-binding</keyword>
<dbReference type="eggNOG" id="COG0582">
    <property type="taxonomic scope" value="Bacteria"/>
</dbReference>
<dbReference type="InterPro" id="IPR011010">
    <property type="entry name" value="DNA_brk_join_enz"/>
</dbReference>
<evidence type="ECO:0000313" key="6">
    <source>
        <dbReference type="EMBL" id="CAL95301.1"/>
    </source>
</evidence>
<reference evidence="6 7" key="1">
    <citation type="journal article" date="2006" name="Nat. Biotechnol.">
        <title>Complete genome of the mutualistic, N2-fixing grass endophyte Azoarcus sp. strain BH72.</title>
        <authorList>
            <person name="Krause A."/>
            <person name="Ramakumar A."/>
            <person name="Bartels D."/>
            <person name="Battistoni F."/>
            <person name="Bekel T."/>
            <person name="Boch J."/>
            <person name="Boehm M."/>
            <person name="Friedrich F."/>
            <person name="Hurek T."/>
            <person name="Krause L."/>
            <person name="Linke B."/>
            <person name="McHardy A.C."/>
            <person name="Sarkar A."/>
            <person name="Schneiker S."/>
            <person name="Syed A.A."/>
            <person name="Thauer R."/>
            <person name="Vorhoelter F.-J."/>
            <person name="Weidner S."/>
            <person name="Puehler A."/>
            <person name="Reinhold-Hurek B."/>
            <person name="Kaiser O."/>
            <person name="Goesmann A."/>
        </authorList>
    </citation>
    <scope>NUCLEOTIDE SEQUENCE [LARGE SCALE GENOMIC DNA]</scope>
    <source>
        <strain evidence="6 7">BH72</strain>
    </source>
</reference>
<evidence type="ECO:0000256" key="4">
    <source>
        <dbReference type="PROSITE-ProRule" id="PRU01248"/>
    </source>
</evidence>
<protein>
    <submittedName>
        <fullName evidence="6">Integrase</fullName>
    </submittedName>
</protein>
<proteinExistence type="inferred from homology"/>
<dbReference type="Gene3D" id="3.30.160.390">
    <property type="entry name" value="Integrase, DNA-binding domain"/>
    <property type="match status" value="1"/>
</dbReference>
<comment type="similarity">
    <text evidence="1">Belongs to the 'phage' integrase family.</text>
</comment>
<evidence type="ECO:0000313" key="7">
    <source>
        <dbReference type="Proteomes" id="UP000002588"/>
    </source>
</evidence>
<gene>
    <name evidence="6" type="ordered locus">azo2684</name>
</gene>
<dbReference type="Pfam" id="PF13356">
    <property type="entry name" value="Arm-DNA-bind_3"/>
    <property type="match status" value="1"/>
</dbReference>
<dbReference type="RefSeq" id="WP_011766411.1">
    <property type="nucleotide sequence ID" value="NC_008702.1"/>
</dbReference>
<feature type="domain" description="Core-binding (CB)" evidence="5">
    <location>
        <begin position="98"/>
        <end position="179"/>
    </location>
</feature>